<dbReference type="AlphaFoldDB" id="A0AAV7UTF2"/>
<evidence type="ECO:0000256" key="1">
    <source>
        <dbReference type="SAM" id="MobiDB-lite"/>
    </source>
</evidence>
<evidence type="ECO:0000313" key="3">
    <source>
        <dbReference type="Proteomes" id="UP001066276"/>
    </source>
</evidence>
<organism evidence="2 3">
    <name type="scientific">Pleurodeles waltl</name>
    <name type="common">Iberian ribbed newt</name>
    <dbReference type="NCBI Taxonomy" id="8319"/>
    <lineage>
        <taxon>Eukaryota</taxon>
        <taxon>Metazoa</taxon>
        <taxon>Chordata</taxon>
        <taxon>Craniata</taxon>
        <taxon>Vertebrata</taxon>
        <taxon>Euteleostomi</taxon>
        <taxon>Amphibia</taxon>
        <taxon>Batrachia</taxon>
        <taxon>Caudata</taxon>
        <taxon>Salamandroidea</taxon>
        <taxon>Salamandridae</taxon>
        <taxon>Pleurodelinae</taxon>
        <taxon>Pleurodeles</taxon>
    </lineage>
</organism>
<reference evidence="2" key="1">
    <citation type="journal article" date="2022" name="bioRxiv">
        <title>Sequencing and chromosome-scale assembly of the giantPleurodeles waltlgenome.</title>
        <authorList>
            <person name="Brown T."/>
            <person name="Elewa A."/>
            <person name="Iarovenko S."/>
            <person name="Subramanian E."/>
            <person name="Araus A.J."/>
            <person name="Petzold A."/>
            <person name="Susuki M."/>
            <person name="Suzuki K.-i.T."/>
            <person name="Hayashi T."/>
            <person name="Toyoda A."/>
            <person name="Oliveira C."/>
            <person name="Osipova E."/>
            <person name="Leigh N.D."/>
            <person name="Simon A."/>
            <person name="Yun M.H."/>
        </authorList>
    </citation>
    <scope>NUCLEOTIDE SEQUENCE</scope>
    <source>
        <strain evidence="2">20211129_DDA</strain>
        <tissue evidence="2">Liver</tissue>
    </source>
</reference>
<comment type="caution">
    <text evidence="2">The sequence shown here is derived from an EMBL/GenBank/DDBJ whole genome shotgun (WGS) entry which is preliminary data.</text>
</comment>
<accession>A0AAV7UTF2</accession>
<proteinExistence type="predicted"/>
<feature type="region of interest" description="Disordered" evidence="1">
    <location>
        <begin position="114"/>
        <end position="138"/>
    </location>
</feature>
<gene>
    <name evidence="2" type="ORF">NDU88_001205</name>
</gene>
<dbReference type="EMBL" id="JANPWB010000004">
    <property type="protein sequence ID" value="KAJ1191892.1"/>
    <property type="molecule type" value="Genomic_DNA"/>
</dbReference>
<keyword evidence="3" id="KW-1185">Reference proteome</keyword>
<feature type="compositionally biased region" description="Basic and acidic residues" evidence="1">
    <location>
        <begin position="122"/>
        <end position="131"/>
    </location>
</feature>
<dbReference type="Proteomes" id="UP001066276">
    <property type="component" value="Chromosome 2_2"/>
</dbReference>
<name>A0AAV7UTF2_PLEWA</name>
<protein>
    <submittedName>
        <fullName evidence="2">Uncharacterized protein</fullName>
    </submittedName>
</protein>
<sequence>MLVDRQVRLEFWPTGANVPQSEWGSAHTQVVYEKQSSPLQLGWSAGHKKVTVGVWAPSGQRFEERVRSGATHLTSRAPLRSECQTILEKPSTSQDAGFIAEKYDLQDEVLDYEEDEPEEGEIAQHREDKNYGVKRRLL</sequence>
<evidence type="ECO:0000313" key="2">
    <source>
        <dbReference type="EMBL" id="KAJ1191892.1"/>
    </source>
</evidence>